<feature type="binding site" evidence="10">
    <location>
        <position position="136"/>
    </location>
    <ligand>
        <name>CTP</name>
        <dbReference type="ChEBI" id="CHEBI:37563"/>
    </ligand>
</feature>
<dbReference type="Proteomes" id="UP000002613">
    <property type="component" value="Chromosome"/>
</dbReference>
<evidence type="ECO:0000259" key="13">
    <source>
        <dbReference type="Pfam" id="PF09249"/>
    </source>
</evidence>
<comment type="miscellaneous">
    <text evidence="10">A single active site specifically recognizes both ATP and CTP and is responsible for their addition.</text>
</comment>
<feature type="binding site" evidence="10">
    <location>
        <position position="164"/>
    </location>
    <ligand>
        <name>ATP</name>
        <dbReference type="ChEBI" id="CHEBI:30616"/>
    </ligand>
</feature>
<dbReference type="InterPro" id="IPR042090">
    <property type="entry name" value="CCA_tRNA_nucleotrans_2"/>
</dbReference>
<reference evidence="15 16" key="2">
    <citation type="journal article" date="2011" name="Stand. Genomic Sci.">
        <title>Complete genome sequence of Ferroglobus placidus AEDII12DO.</title>
        <authorList>
            <person name="Anderson I."/>
            <person name="Risso C."/>
            <person name="Holmes D."/>
            <person name="Lucas S."/>
            <person name="Copeland A."/>
            <person name="Lapidus A."/>
            <person name="Cheng J.F."/>
            <person name="Bruce D."/>
            <person name="Goodwin L."/>
            <person name="Pitluck S."/>
            <person name="Saunders E."/>
            <person name="Brettin T."/>
            <person name="Detter J.C."/>
            <person name="Han C."/>
            <person name="Tapia R."/>
            <person name="Larimer F."/>
            <person name="Land M."/>
            <person name="Hauser L."/>
            <person name="Woyke T."/>
            <person name="Lovley D."/>
            <person name="Kyrpides N."/>
            <person name="Ivanova N."/>
        </authorList>
    </citation>
    <scope>NUCLEOTIDE SEQUENCE [LARGE SCALE GENOMIC DNA]</scope>
    <source>
        <strain evidence="16">DSM 10642 / AEDII12DO</strain>
    </source>
</reference>
<dbReference type="RefSeq" id="WP_012965200.1">
    <property type="nucleotide sequence ID" value="NC_013849.1"/>
</dbReference>
<evidence type="ECO:0000256" key="6">
    <source>
        <dbReference type="ARBA" id="ARBA00022800"/>
    </source>
</evidence>
<dbReference type="GO" id="GO:0160016">
    <property type="term" value="F:CCACCA tRNA nucleotidyltransferase activity"/>
    <property type="evidence" value="ECO:0007669"/>
    <property type="project" value="RHEA"/>
</dbReference>
<name>D3RWJ3_FERPA</name>
<comment type="function">
    <text evidence="10">Catalyzes the addition and repair of the essential 3'-terminal CCA sequence in tRNAs without using a nucleic acid template. Adds these three nucleotides in the order of C, C, and A to the tRNA nucleotide-73, using CTP and ATP as substrates and producing inorganic pyrophosphate. tRNA 3'-terminal CCA addition is required both for tRNA processing and repair. Also involved in tRNA surveillance by mediating tandem CCA addition to generate a CCACCA at the 3' terminus of unstable tRNAs. While stable tRNAs receive only 3'-terminal CCA, unstable tRNAs are marked with CCACCA and rapidly degraded.</text>
</comment>
<dbReference type="GeneID" id="8778189"/>
<keyword evidence="5 10" id="KW-0547">Nucleotide-binding</keyword>
<evidence type="ECO:0000313" key="15">
    <source>
        <dbReference type="EMBL" id="ADC64856.1"/>
    </source>
</evidence>
<feature type="binding site" evidence="10">
    <location>
        <position position="136"/>
    </location>
    <ligand>
        <name>ATP</name>
        <dbReference type="ChEBI" id="CHEBI:30616"/>
    </ligand>
</feature>
<evidence type="ECO:0000256" key="1">
    <source>
        <dbReference type="ARBA" id="ARBA00022679"/>
    </source>
</evidence>
<evidence type="ECO:0000313" key="16">
    <source>
        <dbReference type="Proteomes" id="UP000002613"/>
    </source>
</evidence>
<dbReference type="Gene3D" id="3.30.70.590">
    <property type="entry name" value="Poly(A) polymerase predicted RNA binding domain"/>
    <property type="match status" value="1"/>
</dbReference>
<dbReference type="InterPro" id="IPR048833">
    <property type="entry name" value="CAA_C"/>
</dbReference>
<accession>D3RWJ3</accession>
<dbReference type="Gene3D" id="3.30.70.1550">
    <property type="entry name" value="Archaeal tRNA CCA-adding enzyme catalytic domain"/>
    <property type="match status" value="1"/>
</dbReference>
<keyword evidence="6 10" id="KW-0692">RNA repair</keyword>
<dbReference type="HOGENOM" id="CLU_044679_1_0_2"/>
<feature type="binding site" evidence="10">
    <location>
        <position position="64"/>
    </location>
    <ligand>
        <name>Mg(2+)</name>
        <dbReference type="ChEBI" id="CHEBI:18420"/>
    </ligand>
</feature>
<feature type="binding site" evidence="10">
    <location>
        <position position="62"/>
    </location>
    <ligand>
        <name>Mg(2+)</name>
        <dbReference type="ChEBI" id="CHEBI:18420"/>
    </ligand>
</feature>
<feature type="coiled-coil region" evidence="11">
    <location>
        <begin position="15"/>
        <end position="46"/>
    </location>
</feature>
<comment type="similarity">
    <text evidence="10">Belongs to the tRNA nucleotidyltransferase/poly(A) polymerase family. Archaeal CCA-adding enzyme subfamily.</text>
</comment>
<dbReference type="InterPro" id="IPR011068">
    <property type="entry name" value="NuclTrfase_I-like_C"/>
</dbReference>
<gene>
    <name evidence="10" type="primary">cca</name>
    <name evidence="15" type="ordered locus">Ferp_0685</name>
</gene>
<keyword evidence="16" id="KW-1185">Reference proteome</keyword>
<dbReference type="OrthoDB" id="7378at2157"/>
<feature type="domain" description="tRNA nucleotidyltransferase substrate binding" evidence="13">
    <location>
        <begin position="149"/>
        <end position="261"/>
    </location>
</feature>
<dbReference type="GO" id="GO:0001680">
    <property type="term" value="P:tRNA 3'-terminal CCA addition"/>
    <property type="evidence" value="ECO:0007669"/>
    <property type="project" value="UniProtKB-UniRule"/>
</dbReference>
<dbReference type="HAMAP" id="MF_01264">
    <property type="entry name" value="CCA_arch"/>
    <property type="match status" value="1"/>
</dbReference>
<sequence length="438" mass="51705">MREVLEEVLKDVVPSEELRRKAEKAAEELEKRLKEKLKNYPDLEFRFLGSFARDTWLPESLEIDVFVLFPESYTEEELERIGLEIGKSVLDEFELRYAAHPYVHGKVLGVEADVVPCYKLRSAEKIKSAVDRTPFHHEWLKDRIKGKENDVRLLKRFLKASNLYGAEYKVRGFSGYLCELLVVFYGSFENLVKEAAKWRRDLVIDVAKGKVYRKKGLKNIFVVDPVDEKRNVAANLSVDNLAKFVEKCRLFIENPSKEFFYPEREKINDEKLEKELESRFVYEISFEKPAIVEDNLYPQLERACRKISEFLENNDFEVIKTGHFVKDDTCLIYVETAFERLGKIKKHFGPPFEVYEHAMRFIKKEREYKHFFEDGKYVTYVRRKYTQADEAIRDCIRNHWKSLGADVGEKIRSGVVKRVITPSPETKEFIWEFLKLKA</sequence>
<keyword evidence="11" id="KW-0175">Coiled coil</keyword>
<dbReference type="PANTHER" id="PTHR39643">
    <property type="entry name" value="CCA-ADDING ENZYME"/>
    <property type="match status" value="1"/>
</dbReference>
<feature type="binding site" evidence="10">
    <location>
        <position position="164"/>
    </location>
    <ligand>
        <name>CTP</name>
        <dbReference type="ChEBI" id="CHEBI:37563"/>
    </ligand>
</feature>
<keyword evidence="1 10" id="KW-0808">Transferase</keyword>
<feature type="binding site" evidence="10">
    <location>
        <position position="113"/>
    </location>
    <ligand>
        <name>Mg(2+)</name>
        <dbReference type="ChEBI" id="CHEBI:18420"/>
    </ligand>
</feature>
<evidence type="ECO:0000259" key="14">
    <source>
        <dbReference type="Pfam" id="PF21133"/>
    </source>
</evidence>
<comment type="cofactor">
    <cofactor evidence="10">
        <name>Mg(2+)</name>
        <dbReference type="ChEBI" id="CHEBI:18420"/>
    </cofactor>
</comment>
<evidence type="ECO:0000256" key="9">
    <source>
        <dbReference type="ARBA" id="ARBA00022884"/>
    </source>
</evidence>
<dbReference type="GO" id="GO:0000049">
    <property type="term" value="F:tRNA binding"/>
    <property type="evidence" value="ECO:0007669"/>
    <property type="project" value="UniProtKB-UniRule"/>
</dbReference>
<protein>
    <recommendedName>
        <fullName evidence="10">CCA-adding enzyme</fullName>
        <ecNumber evidence="10">2.7.7.72</ecNumber>
    </recommendedName>
    <alternativeName>
        <fullName evidence="10">CCA tRNA nucleotidyltransferase</fullName>
    </alternativeName>
    <alternativeName>
        <fullName evidence="10">tRNA CCA-pyrophosphorylase</fullName>
    </alternativeName>
    <alternativeName>
        <fullName evidence="10">tRNA adenylyl-/cytidylyl- transferase</fullName>
    </alternativeName>
    <alternativeName>
        <fullName evidence="10">tRNA nucleotidyltransferase</fullName>
    </alternativeName>
    <alternativeName>
        <fullName evidence="10">tRNA-NT</fullName>
    </alternativeName>
</protein>
<proteinExistence type="inferred from homology"/>
<feature type="domain" description="Polymerase nucleotidyl transferase" evidence="12">
    <location>
        <begin position="28"/>
        <end position="136"/>
    </location>
</feature>
<dbReference type="PIRSF" id="PIRSF005335">
    <property type="entry name" value="CCA_arch"/>
    <property type="match status" value="1"/>
</dbReference>
<feature type="binding site" evidence="10">
    <location>
        <position position="53"/>
    </location>
    <ligand>
        <name>CTP</name>
        <dbReference type="ChEBI" id="CHEBI:37563"/>
    </ligand>
</feature>
<dbReference type="STRING" id="589924.Ferp_0685"/>
<dbReference type="GO" id="GO:0004810">
    <property type="term" value="F:CCA tRNA nucleotidyltransferase activity"/>
    <property type="evidence" value="ECO:0007669"/>
    <property type="project" value="UniProtKB-UniRule"/>
</dbReference>
<evidence type="ECO:0000256" key="7">
    <source>
        <dbReference type="ARBA" id="ARBA00022840"/>
    </source>
</evidence>
<dbReference type="Gene3D" id="3.30.460.10">
    <property type="entry name" value="Beta Polymerase, domain 2"/>
    <property type="match status" value="1"/>
</dbReference>
<dbReference type="GO" id="GO:0000287">
    <property type="term" value="F:magnesium ion binding"/>
    <property type="evidence" value="ECO:0007669"/>
    <property type="project" value="UniProtKB-UniRule"/>
</dbReference>
<keyword evidence="7 10" id="KW-0067">ATP-binding</keyword>
<dbReference type="Pfam" id="PF01909">
    <property type="entry name" value="NTP_transf_2"/>
    <property type="match status" value="1"/>
</dbReference>
<feature type="domain" description="CCA-adding enzyme C-terminal" evidence="14">
    <location>
        <begin position="279"/>
        <end position="414"/>
    </location>
</feature>
<dbReference type="EC" id="2.7.7.72" evidence="10"/>
<dbReference type="GO" id="GO:0042245">
    <property type="term" value="P:RNA repair"/>
    <property type="evidence" value="ECO:0007669"/>
    <property type="project" value="UniProtKB-KW"/>
</dbReference>
<dbReference type="CDD" id="cd05400">
    <property type="entry name" value="NT_2-5OAS_ClassI-CCAase"/>
    <property type="match status" value="1"/>
</dbReference>
<organism evidence="15 16">
    <name type="scientific">Ferroglobus placidus (strain DSM 10642 / AEDII12DO)</name>
    <dbReference type="NCBI Taxonomy" id="589924"/>
    <lineage>
        <taxon>Archaea</taxon>
        <taxon>Methanobacteriati</taxon>
        <taxon>Methanobacteriota</taxon>
        <taxon>Archaeoglobi</taxon>
        <taxon>Archaeoglobales</taxon>
        <taxon>Archaeoglobaceae</taxon>
        <taxon>Ferroglobus</taxon>
    </lineage>
</organism>
<dbReference type="SUPFAM" id="SSF55003">
    <property type="entry name" value="PAP/Archaeal CCA-adding enzyme, C-terminal domain"/>
    <property type="match status" value="1"/>
</dbReference>
<comment type="catalytic activity">
    <reaction evidence="10">
        <text>a tRNA with a 3' CCA end + 2 CTP + ATP = a tRNA with a 3' CCACCA end + 3 diphosphate</text>
        <dbReference type="Rhea" id="RHEA:76235"/>
        <dbReference type="Rhea" id="RHEA-COMP:10468"/>
        <dbReference type="Rhea" id="RHEA-COMP:18655"/>
        <dbReference type="ChEBI" id="CHEBI:30616"/>
        <dbReference type="ChEBI" id="CHEBI:33019"/>
        <dbReference type="ChEBI" id="CHEBI:37563"/>
        <dbReference type="ChEBI" id="CHEBI:83071"/>
        <dbReference type="ChEBI" id="CHEBI:195187"/>
    </reaction>
</comment>
<dbReference type="EMBL" id="CP001899">
    <property type="protein sequence ID" value="ADC64856.1"/>
    <property type="molecule type" value="Genomic_DNA"/>
</dbReference>
<evidence type="ECO:0000256" key="3">
    <source>
        <dbReference type="ARBA" id="ARBA00022695"/>
    </source>
</evidence>
<keyword evidence="2 10" id="KW-0819">tRNA processing</keyword>
<dbReference type="Pfam" id="PF21133">
    <property type="entry name" value="CAA_C"/>
    <property type="match status" value="1"/>
</dbReference>
<evidence type="ECO:0000256" key="10">
    <source>
        <dbReference type="HAMAP-Rule" id="MF_01264"/>
    </source>
</evidence>
<comment type="subunit">
    <text evidence="10">Homodimer.</text>
</comment>
<feature type="binding site" evidence="10">
    <location>
        <position position="50"/>
    </location>
    <ligand>
        <name>CTP</name>
        <dbReference type="ChEBI" id="CHEBI:37563"/>
    </ligand>
</feature>
<evidence type="ECO:0000256" key="5">
    <source>
        <dbReference type="ARBA" id="ARBA00022741"/>
    </source>
</evidence>
<feature type="binding site" evidence="10">
    <location>
        <position position="155"/>
    </location>
    <ligand>
        <name>CTP</name>
        <dbReference type="ChEBI" id="CHEBI:37563"/>
    </ligand>
</feature>
<feature type="binding site" evidence="10">
    <location>
        <position position="155"/>
    </location>
    <ligand>
        <name>ATP</name>
        <dbReference type="ChEBI" id="CHEBI:30616"/>
    </ligand>
</feature>
<dbReference type="Gene3D" id="1.10.1410.30">
    <property type="entry name" value="CCA tRNA nucleotidyltransferase, domain 2"/>
    <property type="match status" value="1"/>
</dbReference>
<evidence type="ECO:0000256" key="2">
    <source>
        <dbReference type="ARBA" id="ARBA00022694"/>
    </source>
</evidence>
<dbReference type="SUPFAM" id="SSF81631">
    <property type="entry name" value="PAP/OAS1 substrate-binding domain"/>
    <property type="match status" value="1"/>
</dbReference>
<dbReference type="Pfam" id="PF09249">
    <property type="entry name" value="tRNA_NucTransf2"/>
    <property type="match status" value="1"/>
</dbReference>
<evidence type="ECO:0000256" key="8">
    <source>
        <dbReference type="ARBA" id="ARBA00022842"/>
    </source>
</evidence>
<dbReference type="InterPro" id="IPR002934">
    <property type="entry name" value="Polymerase_NTP_transf_dom"/>
</dbReference>
<keyword evidence="3 10" id="KW-0548">Nucleotidyltransferase</keyword>
<keyword evidence="4 10" id="KW-0479">Metal-binding</keyword>
<dbReference type="NCBIfam" id="TIGR03671">
    <property type="entry name" value="cca_archaeal"/>
    <property type="match status" value="1"/>
</dbReference>
<feature type="binding site" evidence="10">
    <location>
        <position position="50"/>
    </location>
    <ligand>
        <name>ATP</name>
        <dbReference type="ChEBI" id="CHEBI:30616"/>
    </ligand>
</feature>
<dbReference type="eggNOG" id="arCOG04249">
    <property type="taxonomic scope" value="Archaea"/>
</dbReference>
<reference evidence="16" key="1">
    <citation type="submission" date="2010-02" db="EMBL/GenBank/DDBJ databases">
        <title>Complete sequence of Ferroglobus placidus DSM 10642.</title>
        <authorList>
            <consortium name="US DOE Joint Genome Institute"/>
            <person name="Lucas S."/>
            <person name="Copeland A."/>
            <person name="Lapidus A."/>
            <person name="Cheng J.-F."/>
            <person name="Bruce D."/>
            <person name="Goodwin L."/>
            <person name="Pitluck S."/>
            <person name="Saunders E."/>
            <person name="Brettin T."/>
            <person name="Detter J.C."/>
            <person name="Han C."/>
            <person name="Tapia R."/>
            <person name="Larimer F."/>
            <person name="Land M."/>
            <person name="Hauser L."/>
            <person name="Kyrpides N."/>
            <person name="Ivanova N."/>
            <person name="Holmes D."/>
            <person name="Lovley D."/>
            <person name="Kyrpides N."/>
            <person name="Anderson I.J."/>
            <person name="Woyke T."/>
        </authorList>
    </citation>
    <scope>NUCLEOTIDE SEQUENCE [LARGE SCALE GENOMIC DNA]</scope>
    <source>
        <strain evidence="16">DSM 10642 / AEDII12DO</strain>
    </source>
</reference>
<dbReference type="AlphaFoldDB" id="D3RWJ3"/>
<evidence type="ECO:0000259" key="12">
    <source>
        <dbReference type="Pfam" id="PF01909"/>
    </source>
</evidence>
<dbReference type="GO" id="GO:0005524">
    <property type="term" value="F:ATP binding"/>
    <property type="evidence" value="ECO:0007669"/>
    <property type="project" value="UniProtKB-UniRule"/>
</dbReference>
<evidence type="ECO:0000256" key="4">
    <source>
        <dbReference type="ARBA" id="ARBA00022723"/>
    </source>
</evidence>
<feature type="binding site" evidence="10">
    <location>
        <position position="53"/>
    </location>
    <ligand>
        <name>ATP</name>
        <dbReference type="ChEBI" id="CHEBI:30616"/>
    </ligand>
</feature>
<dbReference type="InterPro" id="IPR015329">
    <property type="entry name" value="tRNA_NucTransf2"/>
</dbReference>
<dbReference type="InterPro" id="IPR043519">
    <property type="entry name" value="NT_sf"/>
</dbReference>
<dbReference type="KEGG" id="fpl:Ferp_0685"/>
<comment type="catalytic activity">
    <reaction evidence="10">
        <text>a tRNA precursor + 2 CTP + ATP = a tRNA with a 3' CCA end + 3 diphosphate</text>
        <dbReference type="Rhea" id="RHEA:14433"/>
        <dbReference type="Rhea" id="RHEA-COMP:10465"/>
        <dbReference type="Rhea" id="RHEA-COMP:10468"/>
        <dbReference type="ChEBI" id="CHEBI:30616"/>
        <dbReference type="ChEBI" id="CHEBI:33019"/>
        <dbReference type="ChEBI" id="CHEBI:37563"/>
        <dbReference type="ChEBI" id="CHEBI:74896"/>
        <dbReference type="ChEBI" id="CHEBI:83071"/>
        <dbReference type="EC" id="2.7.7.72"/>
    </reaction>
</comment>
<keyword evidence="8 10" id="KW-0460">Magnesium</keyword>
<dbReference type="InterPro" id="IPR008229">
    <property type="entry name" value="CCA-adding_arc"/>
</dbReference>
<dbReference type="SUPFAM" id="SSF81301">
    <property type="entry name" value="Nucleotidyltransferase"/>
    <property type="match status" value="1"/>
</dbReference>
<evidence type="ECO:0000256" key="11">
    <source>
        <dbReference type="SAM" id="Coils"/>
    </source>
</evidence>
<keyword evidence="9 10" id="KW-0694">RNA-binding</keyword>
<dbReference type="PANTHER" id="PTHR39643:SF1">
    <property type="entry name" value="CCA-ADDING ENZYME"/>
    <property type="match status" value="1"/>
</dbReference>
<dbReference type="InterPro" id="IPR006116">
    <property type="entry name" value="NT_2-5OAS_ClassI-CCAase"/>
</dbReference>
<dbReference type="PaxDb" id="589924-Ferp_0685"/>